<dbReference type="Pfam" id="PF09949">
    <property type="entry name" value="APP1_cat"/>
    <property type="match status" value="1"/>
</dbReference>
<dbReference type="EMBL" id="JGYV01000016">
    <property type="protein sequence ID" value="KFI61448.1"/>
    <property type="molecule type" value="Genomic_DNA"/>
</dbReference>
<protein>
    <submittedName>
        <fullName evidence="3">ABC transporter ATP-binding protein</fullName>
        <ecNumber evidence="3">3.1.3.4</ecNumber>
    </submittedName>
</protein>
<organism evidence="3 4">
    <name type="scientific">Bifidobacterium cuniculi</name>
    <dbReference type="NCBI Taxonomy" id="1688"/>
    <lineage>
        <taxon>Bacteria</taxon>
        <taxon>Bacillati</taxon>
        <taxon>Actinomycetota</taxon>
        <taxon>Actinomycetes</taxon>
        <taxon>Bifidobacteriales</taxon>
        <taxon>Bifidobacteriaceae</taxon>
        <taxon>Bifidobacterium</taxon>
    </lineage>
</organism>
<proteinExistence type="predicted"/>
<feature type="domain" description="Phosphatidate phosphatase APP1 catalytic" evidence="2">
    <location>
        <begin position="237"/>
        <end position="388"/>
    </location>
</feature>
<keyword evidence="3" id="KW-0378">Hydrolase</keyword>
<evidence type="ECO:0000313" key="3">
    <source>
        <dbReference type="EMBL" id="KFI61448.1"/>
    </source>
</evidence>
<evidence type="ECO:0000259" key="2">
    <source>
        <dbReference type="Pfam" id="PF09949"/>
    </source>
</evidence>
<keyword evidence="3" id="KW-0547">Nucleotide-binding</keyword>
<keyword evidence="4" id="KW-1185">Reference proteome</keyword>
<dbReference type="eggNOG" id="COG4850">
    <property type="taxonomic scope" value="Bacteria"/>
</dbReference>
<feature type="compositionally biased region" description="Polar residues" evidence="1">
    <location>
        <begin position="33"/>
        <end position="43"/>
    </location>
</feature>
<feature type="region of interest" description="Disordered" evidence="1">
    <location>
        <begin position="1"/>
        <end position="43"/>
    </location>
</feature>
<evidence type="ECO:0000256" key="1">
    <source>
        <dbReference type="SAM" id="MobiDB-lite"/>
    </source>
</evidence>
<dbReference type="STRING" id="1688.BCUN_1991"/>
<comment type="caution">
    <text evidence="3">The sequence shown here is derived from an EMBL/GenBank/DDBJ whole genome shotgun (WGS) entry which is preliminary data.</text>
</comment>
<dbReference type="InterPro" id="IPR019236">
    <property type="entry name" value="APP1_cat"/>
</dbReference>
<dbReference type="PANTHER" id="PTHR28208">
    <property type="entry name" value="PHOSPHATIDATE PHOSPHATASE APP1"/>
    <property type="match status" value="1"/>
</dbReference>
<reference evidence="3 4" key="1">
    <citation type="submission" date="2014-03" db="EMBL/GenBank/DDBJ databases">
        <title>Genomics of Bifidobacteria.</title>
        <authorList>
            <person name="Ventura M."/>
            <person name="Milani C."/>
            <person name="Lugli G.A."/>
        </authorList>
    </citation>
    <scope>NUCLEOTIDE SEQUENCE [LARGE SCALE GENOMIC DNA]</scope>
    <source>
        <strain evidence="3 4">LMG 10738</strain>
    </source>
</reference>
<dbReference type="GO" id="GO:0005524">
    <property type="term" value="F:ATP binding"/>
    <property type="evidence" value="ECO:0007669"/>
    <property type="project" value="UniProtKB-KW"/>
</dbReference>
<name>A0A087ARP8_9BIFI</name>
<dbReference type="Proteomes" id="UP000029067">
    <property type="component" value="Unassembled WGS sequence"/>
</dbReference>
<sequence>MRMAKEEPLTPAASDIRGVLQEAQEAGEPVALRTTSAATSSDDMPTVAIPLGEIAGTPTSQARRQSTRLRRLAAGNPLKRLARRAVITVFGWWTAFSTRLVRQLGWFPSVKPYVGYGTEEYSRLVCRTIYAPTHAKPHTPMRGIHAMLEVPAAGERVRLSIDDVPLRTVQVGTMEIYDRVDPSRSRTMDYSVSDSAGYLDLLAEHRLEPGIHTVSCRVPRRPPVDAELFTIPSDTRIGVISDVDDTIMVTQVPTIWKAAYNMMLLSPRKRASVPGMAVMYNDIRRMFPNAPFFYLSTSPWNVESSIRRFITDYGFPDGPLLLRDLDPRPKTFIPSGVQHKLEYAEQLMEDFPDMKFILIGDDGQKDPTTYAEIARRYPGRVLSIAIRQLSPREASGGLPLAAVTATQPVPVTEVPVFMGSTGSNLRKTMLPYLQSFAPSAGSGEEL</sequence>
<gene>
    <name evidence="3" type="ORF">BCUN_1991</name>
</gene>
<dbReference type="InterPro" id="IPR052935">
    <property type="entry name" value="Mg2+_PAP"/>
</dbReference>
<dbReference type="PANTHER" id="PTHR28208:SF3">
    <property type="entry name" value="PHOSPHATIDATE PHOSPHATASE APP1"/>
    <property type="match status" value="1"/>
</dbReference>
<dbReference type="OrthoDB" id="9789875at2"/>
<dbReference type="AlphaFoldDB" id="A0A087ARP8"/>
<evidence type="ECO:0000313" key="4">
    <source>
        <dbReference type="Proteomes" id="UP000029067"/>
    </source>
</evidence>
<dbReference type="EC" id="3.1.3.4" evidence="3"/>
<dbReference type="GO" id="GO:0008195">
    <property type="term" value="F:phosphatidate phosphatase activity"/>
    <property type="evidence" value="ECO:0007669"/>
    <property type="project" value="UniProtKB-EC"/>
</dbReference>
<keyword evidence="3" id="KW-0067">ATP-binding</keyword>
<accession>A0A087ARP8</accession>